<dbReference type="Pfam" id="PF00353">
    <property type="entry name" value="HemolysinCabind"/>
    <property type="match status" value="2"/>
</dbReference>
<dbReference type="GO" id="GO:0005576">
    <property type="term" value="C:extracellular region"/>
    <property type="evidence" value="ECO:0007669"/>
    <property type="project" value="UniProtKB-SubCell"/>
</dbReference>
<dbReference type="SUPFAM" id="SSF51120">
    <property type="entry name" value="beta-Roll"/>
    <property type="match status" value="1"/>
</dbReference>
<evidence type="ECO:0000313" key="6">
    <source>
        <dbReference type="Proteomes" id="UP000281955"/>
    </source>
</evidence>
<evidence type="ECO:0000256" key="2">
    <source>
        <dbReference type="ARBA" id="ARBA00022525"/>
    </source>
</evidence>
<name>A0A420XSI5_9ACTN</name>
<dbReference type="AlphaFoldDB" id="A0A420XSI5"/>
<feature type="compositionally biased region" description="Gly residues" evidence="3">
    <location>
        <begin position="128"/>
        <end position="139"/>
    </location>
</feature>
<dbReference type="RefSeq" id="WP_183061861.1">
    <property type="nucleotide sequence ID" value="NZ_RBWV01000010.1"/>
</dbReference>
<feature type="chain" id="PRO_5039145549" evidence="4">
    <location>
        <begin position="29"/>
        <end position="448"/>
    </location>
</feature>
<gene>
    <name evidence="5" type="ORF">CLV35_1488</name>
</gene>
<comment type="caution">
    <text evidence="5">The sequence shown here is derived from an EMBL/GenBank/DDBJ whole genome shotgun (WGS) entry which is preliminary data.</text>
</comment>
<feature type="signal peptide" evidence="4">
    <location>
        <begin position="1"/>
        <end position="28"/>
    </location>
</feature>
<organism evidence="5 6">
    <name type="scientific">Motilibacter peucedani</name>
    <dbReference type="NCBI Taxonomy" id="598650"/>
    <lineage>
        <taxon>Bacteria</taxon>
        <taxon>Bacillati</taxon>
        <taxon>Actinomycetota</taxon>
        <taxon>Actinomycetes</taxon>
        <taxon>Motilibacterales</taxon>
        <taxon>Motilibacteraceae</taxon>
        <taxon>Motilibacter</taxon>
    </lineage>
</organism>
<sequence>MTGPYAARRTRRRATALLLGAVLGTPLATPPLAAAAATARCQGVRATIVAVHRGAHVSGTPHRDVIVARGAGSVVDARGGNDLVCVSGHAYGGAGDDVLVGSARRDVLDGGPGRDTLRGLGGDDLLRGGSGGDRLLGGPGRDRLLGGSGNDRLDGGPGSDVLDGRPGRDVVLRGRGDTVLPVRRPHPPVRPTPKPSPRPTPPPTAPPAPPAPPAPTDIETPPPVPDPVPTGAVRKGVRWVPVGPASPSAPTQPAGAYATLEGGCASARADVAPRMDNEGLSPEHQAFWFAAADVCTALKTGDDAAWTQAAADWGAGLGSTWAPAGCYEQAVAATMTAVLDAAGPSFDRSLVELLPPEPGTTACDPQLSLAPAQGAAGDAVVVSHSPDFDWLFVESDTQLLVGGVAAEWSFDGTTALLTVPPGDPGPVPVVLARGGGEVLPVGTFTRVA</sequence>
<dbReference type="GO" id="GO:0005509">
    <property type="term" value="F:calcium ion binding"/>
    <property type="evidence" value="ECO:0007669"/>
    <property type="project" value="InterPro"/>
</dbReference>
<keyword evidence="6" id="KW-1185">Reference proteome</keyword>
<dbReference type="InterPro" id="IPR001343">
    <property type="entry name" value="Hemolysn_Ca-bd"/>
</dbReference>
<evidence type="ECO:0000256" key="3">
    <source>
        <dbReference type="SAM" id="MobiDB-lite"/>
    </source>
</evidence>
<dbReference type="PANTHER" id="PTHR38340">
    <property type="entry name" value="S-LAYER PROTEIN"/>
    <property type="match status" value="1"/>
</dbReference>
<keyword evidence="4" id="KW-0732">Signal</keyword>
<evidence type="ECO:0000256" key="1">
    <source>
        <dbReference type="ARBA" id="ARBA00004613"/>
    </source>
</evidence>
<feature type="compositionally biased region" description="Basic and acidic residues" evidence="3">
    <location>
        <begin position="162"/>
        <end position="176"/>
    </location>
</feature>
<accession>A0A420XSI5</accession>
<proteinExistence type="predicted"/>
<comment type="subcellular location">
    <subcellularLocation>
        <location evidence="1">Secreted</location>
    </subcellularLocation>
</comment>
<dbReference type="InterPro" id="IPR018511">
    <property type="entry name" value="Hemolysin-typ_Ca-bd_CS"/>
</dbReference>
<feature type="region of interest" description="Disordered" evidence="3">
    <location>
        <begin position="109"/>
        <end position="232"/>
    </location>
</feature>
<dbReference type="PROSITE" id="PS00330">
    <property type="entry name" value="HEMOLYSIN_CALCIUM"/>
    <property type="match status" value="3"/>
</dbReference>
<feature type="compositionally biased region" description="Pro residues" evidence="3">
    <location>
        <begin position="188"/>
        <end position="228"/>
    </location>
</feature>
<dbReference type="EMBL" id="RBWV01000010">
    <property type="protein sequence ID" value="RKS77790.1"/>
    <property type="molecule type" value="Genomic_DNA"/>
</dbReference>
<evidence type="ECO:0000313" key="5">
    <source>
        <dbReference type="EMBL" id="RKS77790.1"/>
    </source>
</evidence>
<dbReference type="InterPro" id="IPR050557">
    <property type="entry name" value="RTX_toxin/Mannuronan_C5-epim"/>
</dbReference>
<dbReference type="InterPro" id="IPR011049">
    <property type="entry name" value="Serralysin-like_metalloprot_C"/>
</dbReference>
<reference evidence="5 6" key="1">
    <citation type="submission" date="2018-10" db="EMBL/GenBank/DDBJ databases">
        <title>Genomic Encyclopedia of Archaeal and Bacterial Type Strains, Phase II (KMG-II): from individual species to whole genera.</title>
        <authorList>
            <person name="Goeker M."/>
        </authorList>
    </citation>
    <scope>NUCLEOTIDE SEQUENCE [LARGE SCALE GENOMIC DNA]</scope>
    <source>
        <strain evidence="5 6">RP-AC37</strain>
    </source>
</reference>
<dbReference type="PANTHER" id="PTHR38340:SF1">
    <property type="entry name" value="S-LAYER PROTEIN"/>
    <property type="match status" value="1"/>
</dbReference>
<dbReference type="Proteomes" id="UP000281955">
    <property type="component" value="Unassembled WGS sequence"/>
</dbReference>
<protein>
    <submittedName>
        <fullName evidence="5">Hemolysin type calcium-binding protein</fullName>
    </submittedName>
</protein>
<evidence type="ECO:0000256" key="4">
    <source>
        <dbReference type="SAM" id="SignalP"/>
    </source>
</evidence>
<keyword evidence="2" id="KW-0964">Secreted</keyword>
<dbReference type="Gene3D" id="2.150.10.10">
    <property type="entry name" value="Serralysin-like metalloprotease, C-terminal"/>
    <property type="match status" value="1"/>
</dbReference>
<dbReference type="PRINTS" id="PR00313">
    <property type="entry name" value="CABNDNGRPT"/>
</dbReference>
<dbReference type="InParanoid" id="A0A420XSI5"/>